<dbReference type="EMBL" id="JAVYJV010000008">
    <property type="protein sequence ID" value="KAK4365113.1"/>
    <property type="molecule type" value="Genomic_DNA"/>
</dbReference>
<protein>
    <submittedName>
        <fullName evidence="1">Uncharacterized protein</fullName>
    </submittedName>
</protein>
<proteinExistence type="predicted"/>
<evidence type="ECO:0000313" key="2">
    <source>
        <dbReference type="Proteomes" id="UP001291623"/>
    </source>
</evidence>
<dbReference type="Proteomes" id="UP001291623">
    <property type="component" value="Unassembled WGS sequence"/>
</dbReference>
<evidence type="ECO:0000313" key="1">
    <source>
        <dbReference type="EMBL" id="KAK4365113.1"/>
    </source>
</evidence>
<comment type="caution">
    <text evidence="1">The sequence shown here is derived from an EMBL/GenBank/DDBJ whole genome shotgun (WGS) entry which is preliminary data.</text>
</comment>
<sequence>MNHYFPNEERIKLSDLRRFLQFRSSRRACRFWEKYSDDVRFAEVYIVERVLLGRDGGFFVKDHLMKIIDDDVLHLSFSWDTLGFDWFARSLFEEFGDHAR</sequence>
<gene>
    <name evidence="1" type="ORF">RND71_016471</name>
</gene>
<accession>A0AAE1S7B5</accession>
<name>A0AAE1S7B5_9SOLA</name>
<organism evidence="1 2">
    <name type="scientific">Anisodus tanguticus</name>
    <dbReference type="NCBI Taxonomy" id="243964"/>
    <lineage>
        <taxon>Eukaryota</taxon>
        <taxon>Viridiplantae</taxon>
        <taxon>Streptophyta</taxon>
        <taxon>Embryophyta</taxon>
        <taxon>Tracheophyta</taxon>
        <taxon>Spermatophyta</taxon>
        <taxon>Magnoliopsida</taxon>
        <taxon>eudicotyledons</taxon>
        <taxon>Gunneridae</taxon>
        <taxon>Pentapetalae</taxon>
        <taxon>asterids</taxon>
        <taxon>lamiids</taxon>
        <taxon>Solanales</taxon>
        <taxon>Solanaceae</taxon>
        <taxon>Solanoideae</taxon>
        <taxon>Hyoscyameae</taxon>
        <taxon>Anisodus</taxon>
    </lineage>
</organism>
<reference evidence="1" key="1">
    <citation type="submission" date="2023-12" db="EMBL/GenBank/DDBJ databases">
        <title>Genome assembly of Anisodus tanguticus.</title>
        <authorList>
            <person name="Wang Y.-J."/>
        </authorList>
    </citation>
    <scope>NUCLEOTIDE SEQUENCE</scope>
    <source>
        <strain evidence="1">KB-2021</strain>
        <tissue evidence="1">Leaf</tissue>
    </source>
</reference>
<keyword evidence="2" id="KW-1185">Reference proteome</keyword>
<dbReference type="AlphaFoldDB" id="A0AAE1S7B5"/>